<sequence length="257" mass="27560">MFSLGIDSGSTMTKGVLFDGMNVVGCHMLPTSIRPGEILRDIYDRLYTEDTGFVVSTGYGRELLKEADAKITEITCHGAGASYLAPGCDTVIDIGGQDCKVITLDSHGQVNDFLMNDKCAAGTGRFMEMIMARVGSDISHLDEFVHGCRPVPINSMCAVFAESEIVGLMAQETPPGDIVLGCVHSICHRTAIFAQRLTGGHPDIFFSGGLAQSEVMRSVLGEYMKTSHITTHPLSQYTGAIGAAVLGYGKLKKRSRS</sequence>
<evidence type="ECO:0000313" key="7">
    <source>
        <dbReference type="Proteomes" id="UP000013085"/>
    </source>
</evidence>
<evidence type="ECO:0000313" key="6">
    <source>
        <dbReference type="EMBL" id="ENZ08900.1"/>
    </source>
</evidence>
<dbReference type="SUPFAM" id="SSF53067">
    <property type="entry name" value="Actin-like ATPase domain"/>
    <property type="match status" value="1"/>
</dbReference>
<dbReference type="Proteomes" id="UP000013085">
    <property type="component" value="Unassembled WGS sequence"/>
</dbReference>
<reference evidence="6 7" key="1">
    <citation type="submission" date="2013-01" db="EMBL/GenBank/DDBJ databases">
        <title>The Genome Sequence of Clostridium clostridioforme 90A8.</title>
        <authorList>
            <consortium name="The Broad Institute Genome Sequencing Platform"/>
            <person name="Earl A."/>
            <person name="Ward D."/>
            <person name="Feldgarden M."/>
            <person name="Gevers D."/>
            <person name="Courvalin P."/>
            <person name="Lambert T."/>
            <person name="Walker B."/>
            <person name="Young S.K."/>
            <person name="Zeng Q."/>
            <person name="Gargeya S."/>
            <person name="Fitzgerald M."/>
            <person name="Haas B."/>
            <person name="Abouelleil A."/>
            <person name="Alvarado L."/>
            <person name="Arachchi H.M."/>
            <person name="Berlin A.M."/>
            <person name="Chapman S.B."/>
            <person name="Dewar J."/>
            <person name="Goldberg J."/>
            <person name="Griggs A."/>
            <person name="Gujja S."/>
            <person name="Hansen M."/>
            <person name="Howarth C."/>
            <person name="Imamovic A."/>
            <person name="Larimer J."/>
            <person name="McCowan C."/>
            <person name="Murphy C."/>
            <person name="Neiman D."/>
            <person name="Pearson M."/>
            <person name="Priest M."/>
            <person name="Roberts A."/>
            <person name="Saif S."/>
            <person name="Shea T."/>
            <person name="Sisk P."/>
            <person name="Sykes S."/>
            <person name="Wortman J."/>
            <person name="Nusbaum C."/>
            <person name="Birren B."/>
        </authorList>
    </citation>
    <scope>NUCLEOTIDE SEQUENCE [LARGE SCALE GENOMIC DNA]</scope>
    <source>
        <strain evidence="6 7">90A8</strain>
    </source>
</reference>
<dbReference type="GeneID" id="57960748"/>
<dbReference type="InterPro" id="IPR043129">
    <property type="entry name" value="ATPase_NBD"/>
</dbReference>
<comment type="caution">
    <text evidence="6">The sequence shown here is derived from an EMBL/GenBank/DDBJ whole genome shotgun (WGS) entry which is preliminary data.</text>
</comment>
<protein>
    <submittedName>
        <fullName evidence="6">2-hydroxyglutaryl-CoA dehydratase</fullName>
    </submittedName>
</protein>
<dbReference type="PATRIC" id="fig|999408.3.peg.5123"/>
<feature type="domain" description="ATPase BadF/BadG/BcrA/BcrD type" evidence="5">
    <location>
        <begin position="4"/>
        <end position="247"/>
    </location>
</feature>
<gene>
    <name evidence="6" type="ORF">HMPREF1090_04756</name>
</gene>
<proteinExistence type="predicted"/>
<name>A0A0E2HHN3_9FIRM</name>
<dbReference type="NCBIfam" id="TIGR00241">
    <property type="entry name" value="CoA_E_activ"/>
    <property type="match status" value="1"/>
</dbReference>
<dbReference type="RefSeq" id="WP_002587540.1">
    <property type="nucleotide sequence ID" value="NZ_KB850988.1"/>
</dbReference>
<keyword evidence="4" id="KW-0411">Iron-sulfur</keyword>
<evidence type="ECO:0000256" key="1">
    <source>
        <dbReference type="ARBA" id="ARBA00001966"/>
    </source>
</evidence>
<dbReference type="AlphaFoldDB" id="A0A0E2HHN3"/>
<organism evidence="6 7">
    <name type="scientific">[Clostridium] clostridioforme 90A8</name>
    <dbReference type="NCBI Taxonomy" id="999408"/>
    <lineage>
        <taxon>Bacteria</taxon>
        <taxon>Bacillati</taxon>
        <taxon>Bacillota</taxon>
        <taxon>Clostridia</taxon>
        <taxon>Lachnospirales</taxon>
        <taxon>Lachnospiraceae</taxon>
        <taxon>Enterocloster</taxon>
    </lineage>
</organism>
<evidence type="ECO:0000256" key="4">
    <source>
        <dbReference type="ARBA" id="ARBA00023014"/>
    </source>
</evidence>
<dbReference type="PANTHER" id="PTHR32329">
    <property type="entry name" value="BIFUNCTIONAL PROTEIN [INCLUDES 2-HYDROXYACYL-COA DEHYDRATASE (N-TER) AND ITS ACTIVATOR DOMAIN (C_TERM)-RELATED"/>
    <property type="match status" value="1"/>
</dbReference>
<evidence type="ECO:0000256" key="2">
    <source>
        <dbReference type="ARBA" id="ARBA00022723"/>
    </source>
</evidence>
<dbReference type="GO" id="GO:0046872">
    <property type="term" value="F:metal ion binding"/>
    <property type="evidence" value="ECO:0007669"/>
    <property type="project" value="UniProtKB-KW"/>
</dbReference>
<dbReference type="InterPro" id="IPR008275">
    <property type="entry name" value="CoA_E_activase_dom"/>
</dbReference>
<dbReference type="EMBL" id="AGYR01000058">
    <property type="protein sequence ID" value="ENZ08900.1"/>
    <property type="molecule type" value="Genomic_DNA"/>
</dbReference>
<comment type="cofactor">
    <cofactor evidence="1">
        <name>[4Fe-4S] cluster</name>
        <dbReference type="ChEBI" id="CHEBI:49883"/>
    </cofactor>
</comment>
<keyword evidence="3" id="KW-0408">Iron</keyword>
<dbReference type="InterPro" id="IPR002731">
    <property type="entry name" value="ATPase_BadF"/>
</dbReference>
<dbReference type="CDD" id="cd24036">
    <property type="entry name" value="ASKHA_NBD_BcrAD_BadFG_HgdC_HadI"/>
    <property type="match status" value="1"/>
</dbReference>
<dbReference type="GO" id="GO:0051536">
    <property type="term" value="F:iron-sulfur cluster binding"/>
    <property type="evidence" value="ECO:0007669"/>
    <property type="project" value="UniProtKB-KW"/>
</dbReference>
<dbReference type="Pfam" id="PF01869">
    <property type="entry name" value="BcrAD_BadFG"/>
    <property type="match status" value="1"/>
</dbReference>
<accession>A0A0E2HHN3</accession>
<dbReference type="InterPro" id="IPR051805">
    <property type="entry name" value="Dehydratase_Activator_Redct"/>
</dbReference>
<dbReference type="HOGENOM" id="CLU_066597_0_0_9"/>
<evidence type="ECO:0000256" key="3">
    <source>
        <dbReference type="ARBA" id="ARBA00023004"/>
    </source>
</evidence>
<keyword evidence="2" id="KW-0479">Metal-binding</keyword>
<evidence type="ECO:0000259" key="5">
    <source>
        <dbReference type="Pfam" id="PF01869"/>
    </source>
</evidence>
<dbReference type="Gene3D" id="3.30.420.40">
    <property type="match status" value="2"/>
</dbReference>
<dbReference type="PANTHER" id="PTHR32329:SF2">
    <property type="entry name" value="BIFUNCTIONAL PROTEIN [INCLUDES 2-HYDROXYACYL-COA DEHYDRATASE (N-TER) AND ITS ACTIVATOR DOMAIN (C_TERM)"/>
    <property type="match status" value="1"/>
</dbReference>